<evidence type="ECO:0000256" key="1">
    <source>
        <dbReference type="ARBA" id="ARBA00004141"/>
    </source>
</evidence>
<protein>
    <recommendedName>
        <fullName evidence="8">Vesicle transport protein</fullName>
    </recommendedName>
</protein>
<dbReference type="GO" id="GO:0016020">
    <property type="term" value="C:membrane"/>
    <property type="evidence" value="ECO:0007669"/>
    <property type="project" value="UniProtKB-SubCell"/>
</dbReference>
<feature type="transmembrane region" description="Helical" evidence="8">
    <location>
        <begin position="46"/>
        <end position="63"/>
    </location>
</feature>
<keyword evidence="5 8" id="KW-1133">Transmembrane helix</keyword>
<dbReference type="GO" id="GO:0016192">
    <property type="term" value="P:vesicle-mediated transport"/>
    <property type="evidence" value="ECO:0007669"/>
    <property type="project" value="InterPro"/>
</dbReference>
<proteinExistence type="inferred from homology"/>
<evidence type="ECO:0000256" key="3">
    <source>
        <dbReference type="ARBA" id="ARBA00022692"/>
    </source>
</evidence>
<dbReference type="EMBL" id="HBII01007750">
    <property type="protein sequence ID" value="CAE0344496.1"/>
    <property type="molecule type" value="Transcribed_RNA"/>
</dbReference>
<comment type="function">
    <text evidence="8">May be involved in fusion of retrograde transport vesicles derived from an endocytic compartment with the Golgi complex.</text>
</comment>
<dbReference type="PANTHER" id="PTHR23137:SF36">
    <property type="entry name" value="VESICLE TRANSPORT PROTEIN SFT2C"/>
    <property type="match status" value="1"/>
</dbReference>
<feature type="transmembrane region" description="Helical" evidence="8">
    <location>
        <begin position="69"/>
        <end position="91"/>
    </location>
</feature>
<dbReference type="Pfam" id="PF04178">
    <property type="entry name" value="Got1"/>
    <property type="match status" value="1"/>
</dbReference>
<reference evidence="9" key="1">
    <citation type="submission" date="2021-01" db="EMBL/GenBank/DDBJ databases">
        <authorList>
            <person name="Corre E."/>
            <person name="Pelletier E."/>
            <person name="Niang G."/>
            <person name="Scheremetjew M."/>
            <person name="Finn R."/>
            <person name="Kale V."/>
            <person name="Holt S."/>
            <person name="Cochrane G."/>
            <person name="Meng A."/>
            <person name="Brown T."/>
            <person name="Cohen L."/>
        </authorList>
    </citation>
    <scope>NUCLEOTIDE SEQUENCE</scope>
    <source>
        <strain evidence="9">FSP1.4</strain>
    </source>
</reference>
<keyword evidence="4 8" id="KW-0653">Protein transport</keyword>
<keyword evidence="3 8" id="KW-0812">Transmembrane</keyword>
<dbReference type="InterPro" id="IPR011691">
    <property type="entry name" value="Vesicle_transpt_SFT2"/>
</dbReference>
<keyword evidence="2 8" id="KW-0813">Transport</keyword>
<evidence type="ECO:0000256" key="7">
    <source>
        <dbReference type="ARBA" id="ARBA00025800"/>
    </source>
</evidence>
<feature type="transmembrane region" description="Helical" evidence="8">
    <location>
        <begin position="12"/>
        <end position="34"/>
    </location>
</feature>
<dbReference type="AlphaFoldDB" id="A0A7S3J2X8"/>
<evidence type="ECO:0000256" key="6">
    <source>
        <dbReference type="ARBA" id="ARBA00023136"/>
    </source>
</evidence>
<organism evidence="9">
    <name type="scientific">Euplotes harpa</name>
    <dbReference type="NCBI Taxonomy" id="151035"/>
    <lineage>
        <taxon>Eukaryota</taxon>
        <taxon>Sar</taxon>
        <taxon>Alveolata</taxon>
        <taxon>Ciliophora</taxon>
        <taxon>Intramacronucleata</taxon>
        <taxon>Spirotrichea</taxon>
        <taxon>Hypotrichia</taxon>
        <taxon>Euplotida</taxon>
        <taxon>Euplotidae</taxon>
        <taxon>Euplotes</taxon>
    </lineage>
</organism>
<dbReference type="InterPro" id="IPR007305">
    <property type="entry name" value="Vesicle_transpt_Got1/SFT2"/>
</dbReference>
<evidence type="ECO:0000256" key="2">
    <source>
        <dbReference type="ARBA" id="ARBA00022448"/>
    </source>
</evidence>
<dbReference type="GO" id="GO:0005737">
    <property type="term" value="C:cytoplasm"/>
    <property type="evidence" value="ECO:0007669"/>
    <property type="project" value="UniProtKB-ARBA"/>
</dbReference>
<evidence type="ECO:0000256" key="8">
    <source>
        <dbReference type="RuleBase" id="RU363111"/>
    </source>
</evidence>
<dbReference type="PANTHER" id="PTHR23137">
    <property type="entry name" value="VESICLE TRANSPORT PROTEIN-RELATED"/>
    <property type="match status" value="1"/>
</dbReference>
<gene>
    <name evidence="9" type="ORF">EHAR0213_LOCUS3403</name>
</gene>
<comment type="similarity">
    <text evidence="7 8">Belongs to the SFT2 family.</text>
</comment>
<dbReference type="GO" id="GO:0012505">
    <property type="term" value="C:endomembrane system"/>
    <property type="evidence" value="ECO:0007669"/>
    <property type="project" value="UniProtKB-ARBA"/>
</dbReference>
<evidence type="ECO:0000256" key="5">
    <source>
        <dbReference type="ARBA" id="ARBA00022989"/>
    </source>
</evidence>
<evidence type="ECO:0000313" key="9">
    <source>
        <dbReference type="EMBL" id="CAE0344496.1"/>
    </source>
</evidence>
<keyword evidence="6 8" id="KW-0472">Membrane</keyword>
<comment type="caution">
    <text evidence="8">Lacks conserved residue(s) required for the propagation of feature annotation.</text>
</comment>
<evidence type="ECO:0000256" key="4">
    <source>
        <dbReference type="ARBA" id="ARBA00022927"/>
    </source>
</evidence>
<dbReference type="GO" id="GO:0015031">
    <property type="term" value="P:protein transport"/>
    <property type="evidence" value="ECO:0007669"/>
    <property type="project" value="UniProtKB-KW"/>
</dbReference>
<sequence length="119" mass="13369">MAEFVLVVPYKFAMVFTLGSLSLLASLAFLSGPYSFCKKLLRRKRVFFTLSYVGALLLTFVFSTLRKSLILMALCCVWQVLAMLFFAVSTVPGGATGLKFICWMLVKSVEKCVKYVLRL</sequence>
<name>A0A7S3J2X8_9SPIT</name>
<accession>A0A7S3J2X8</accession>
<comment type="subcellular location">
    <subcellularLocation>
        <location evidence="1 8">Membrane</location>
        <topology evidence="1 8">Multi-pass membrane protein</topology>
    </subcellularLocation>
</comment>